<dbReference type="EMBL" id="BJYZ01000020">
    <property type="protein sequence ID" value="GEO40197.1"/>
    <property type="molecule type" value="Genomic_DNA"/>
</dbReference>
<protein>
    <recommendedName>
        <fullName evidence="3">Cell division protein FtsL</fullName>
    </recommendedName>
</protein>
<dbReference type="RefSeq" id="WP_052831212.1">
    <property type="nucleotide sequence ID" value="NZ_BJYZ01000020.1"/>
</dbReference>
<accession>A0A512DUP2</accession>
<gene>
    <name evidence="1" type="ORF">SAE02_43450</name>
</gene>
<dbReference type="Proteomes" id="UP000321523">
    <property type="component" value="Unassembled WGS sequence"/>
</dbReference>
<evidence type="ECO:0000313" key="1">
    <source>
        <dbReference type="EMBL" id="GEO40197.1"/>
    </source>
</evidence>
<dbReference type="AlphaFoldDB" id="A0A512DUP2"/>
<keyword evidence="2" id="KW-1185">Reference proteome</keyword>
<organism evidence="1 2">
    <name type="scientific">Skermanella aerolata</name>
    <dbReference type="NCBI Taxonomy" id="393310"/>
    <lineage>
        <taxon>Bacteria</taxon>
        <taxon>Pseudomonadati</taxon>
        <taxon>Pseudomonadota</taxon>
        <taxon>Alphaproteobacteria</taxon>
        <taxon>Rhodospirillales</taxon>
        <taxon>Azospirillaceae</taxon>
        <taxon>Skermanella</taxon>
    </lineage>
</organism>
<sequence>MISKSTVIWLGLAGLASGALFHTSYQVQGLGEDLASLNRAIVQEQEAIQILKAEWSYMNDPNRIEEMARRHLVLGPTTSEQMIRSAAIIPQRLDPIDPNNPHGPALVAGTTVPMPARKPGGLGGVPVPPAAGSVVLASYKVAR</sequence>
<name>A0A512DUP2_9PROT</name>
<reference evidence="1 2" key="1">
    <citation type="submission" date="2019-07" db="EMBL/GenBank/DDBJ databases">
        <title>Whole genome shotgun sequence of Skermanella aerolata NBRC 106429.</title>
        <authorList>
            <person name="Hosoyama A."/>
            <person name="Uohara A."/>
            <person name="Ohji S."/>
            <person name="Ichikawa N."/>
        </authorList>
    </citation>
    <scope>NUCLEOTIDE SEQUENCE [LARGE SCALE GENOMIC DNA]</scope>
    <source>
        <strain evidence="1 2">NBRC 106429</strain>
    </source>
</reference>
<evidence type="ECO:0000313" key="2">
    <source>
        <dbReference type="Proteomes" id="UP000321523"/>
    </source>
</evidence>
<dbReference type="OrthoDB" id="7165680at2"/>
<comment type="caution">
    <text evidence="1">The sequence shown here is derived from an EMBL/GenBank/DDBJ whole genome shotgun (WGS) entry which is preliminary data.</text>
</comment>
<evidence type="ECO:0008006" key="3">
    <source>
        <dbReference type="Google" id="ProtNLM"/>
    </source>
</evidence>
<proteinExistence type="predicted"/>